<dbReference type="Pfam" id="PF01965">
    <property type="entry name" value="DJ-1_PfpI"/>
    <property type="match status" value="1"/>
</dbReference>
<evidence type="ECO:0000256" key="2">
    <source>
        <dbReference type="ARBA" id="ARBA00023125"/>
    </source>
</evidence>
<keyword evidence="3" id="KW-0804">Transcription</keyword>
<dbReference type="STRING" id="1114924.SAMN05216258_108293"/>
<evidence type="ECO:0000313" key="7">
    <source>
        <dbReference type="Proteomes" id="UP000199377"/>
    </source>
</evidence>
<dbReference type="GO" id="GO:0043565">
    <property type="term" value="F:sequence-specific DNA binding"/>
    <property type="evidence" value="ECO:0007669"/>
    <property type="project" value="InterPro"/>
</dbReference>
<evidence type="ECO:0000259" key="5">
    <source>
        <dbReference type="PROSITE" id="PS01124"/>
    </source>
</evidence>
<dbReference type="InterPro" id="IPR009057">
    <property type="entry name" value="Homeodomain-like_sf"/>
</dbReference>
<evidence type="ECO:0000256" key="4">
    <source>
        <dbReference type="SAM" id="MobiDB-lite"/>
    </source>
</evidence>
<keyword evidence="7" id="KW-1185">Reference proteome</keyword>
<dbReference type="PROSITE" id="PS01124">
    <property type="entry name" value="HTH_ARAC_FAMILY_2"/>
    <property type="match status" value="1"/>
</dbReference>
<reference evidence="6 7" key="1">
    <citation type="submission" date="2016-10" db="EMBL/GenBank/DDBJ databases">
        <authorList>
            <person name="de Groot N.N."/>
        </authorList>
    </citation>
    <scope>NUCLEOTIDE SEQUENCE [LARGE SCALE GENOMIC DNA]</scope>
    <source>
        <strain evidence="6 7">CGMCC 1.11030</strain>
    </source>
</reference>
<evidence type="ECO:0000256" key="3">
    <source>
        <dbReference type="ARBA" id="ARBA00023163"/>
    </source>
</evidence>
<dbReference type="InterPro" id="IPR018060">
    <property type="entry name" value="HTH_AraC"/>
</dbReference>
<dbReference type="SUPFAM" id="SSF52317">
    <property type="entry name" value="Class I glutamine amidotransferase-like"/>
    <property type="match status" value="1"/>
</dbReference>
<proteinExistence type="predicted"/>
<sequence>MNTRPASSPQAGSAASAVPGQFVFVLLDNFSLIAFASAIEPLRLANHVSGRELYRWRLLSETGAPVNASAGIEVAVNGPLDELPRGSTAVVCGGIDVARATTKGVLNWLRRESRKGVTMGAVCTGAYALARAGLLDGKRCTIHWENQDGFTEDFPDVELSDQIYVIDRDSMTAAGGAAAGDMMLRVVANAHGPDIAGMVADQMVYTNLRGDEDHQRLSVPARIGVRHPKLSRVIALMHENIEEPVSAARLAESVGMSTRQLERLFRRYLDRSPKRYYLELRLEKARRLLLQTDMSVINVALACGFTSPSHFSKCYRAHYKRTPYRERGVSGPGPARDEEAGDLGEADLEE</sequence>
<dbReference type="SMART" id="SM00342">
    <property type="entry name" value="HTH_ARAC"/>
    <property type="match status" value="1"/>
</dbReference>
<dbReference type="Gene3D" id="3.40.50.880">
    <property type="match status" value="1"/>
</dbReference>
<dbReference type="PANTHER" id="PTHR43130">
    <property type="entry name" value="ARAC-FAMILY TRANSCRIPTIONAL REGULATOR"/>
    <property type="match status" value="1"/>
</dbReference>
<dbReference type="OrthoDB" id="9793400at2"/>
<dbReference type="InterPro" id="IPR052158">
    <property type="entry name" value="INH-QAR"/>
</dbReference>
<dbReference type="Gene3D" id="1.10.10.60">
    <property type="entry name" value="Homeodomain-like"/>
    <property type="match status" value="2"/>
</dbReference>
<dbReference type="InterPro" id="IPR029062">
    <property type="entry name" value="Class_I_gatase-like"/>
</dbReference>
<evidence type="ECO:0000256" key="1">
    <source>
        <dbReference type="ARBA" id="ARBA00023015"/>
    </source>
</evidence>
<dbReference type="InterPro" id="IPR018062">
    <property type="entry name" value="HTH_AraC-typ_CS"/>
</dbReference>
<dbReference type="AlphaFoldDB" id="A0A1I3K4D1"/>
<feature type="compositionally biased region" description="Acidic residues" evidence="4">
    <location>
        <begin position="339"/>
        <end position="350"/>
    </location>
</feature>
<dbReference type="EMBL" id="FOQH01000008">
    <property type="protein sequence ID" value="SFI67357.1"/>
    <property type="molecule type" value="Genomic_DNA"/>
</dbReference>
<accession>A0A1I3K4D1</accession>
<gene>
    <name evidence="6" type="ORF">SAMN05216258_108293</name>
</gene>
<dbReference type="CDD" id="cd03136">
    <property type="entry name" value="GATase1_AraC_ArgR_like"/>
    <property type="match status" value="1"/>
</dbReference>
<dbReference type="GO" id="GO:0003700">
    <property type="term" value="F:DNA-binding transcription factor activity"/>
    <property type="evidence" value="ECO:0007669"/>
    <property type="project" value="InterPro"/>
</dbReference>
<dbReference type="PANTHER" id="PTHR43130:SF3">
    <property type="entry name" value="HTH-TYPE TRANSCRIPTIONAL REGULATOR RV1931C"/>
    <property type="match status" value="1"/>
</dbReference>
<protein>
    <submittedName>
        <fullName evidence="6">Transcriptional regulator, AraC family with amidase-like domain</fullName>
    </submittedName>
</protein>
<keyword evidence="1" id="KW-0805">Transcription regulation</keyword>
<dbReference type="SUPFAM" id="SSF46689">
    <property type="entry name" value="Homeodomain-like"/>
    <property type="match status" value="2"/>
</dbReference>
<name>A0A1I3K4D1_9RHOB</name>
<dbReference type="RefSeq" id="WP_092862080.1">
    <property type="nucleotide sequence ID" value="NZ_FOQH01000008.1"/>
</dbReference>
<organism evidence="6 7">
    <name type="scientific">Albimonas pacifica</name>
    <dbReference type="NCBI Taxonomy" id="1114924"/>
    <lineage>
        <taxon>Bacteria</taxon>
        <taxon>Pseudomonadati</taxon>
        <taxon>Pseudomonadota</taxon>
        <taxon>Alphaproteobacteria</taxon>
        <taxon>Rhodobacterales</taxon>
        <taxon>Paracoccaceae</taxon>
        <taxon>Albimonas</taxon>
    </lineage>
</organism>
<dbReference type="Proteomes" id="UP000199377">
    <property type="component" value="Unassembled WGS sequence"/>
</dbReference>
<feature type="region of interest" description="Disordered" evidence="4">
    <location>
        <begin position="325"/>
        <end position="350"/>
    </location>
</feature>
<dbReference type="InterPro" id="IPR002818">
    <property type="entry name" value="DJ-1/PfpI"/>
</dbReference>
<keyword evidence="2" id="KW-0238">DNA-binding</keyword>
<dbReference type="Pfam" id="PF12833">
    <property type="entry name" value="HTH_18"/>
    <property type="match status" value="1"/>
</dbReference>
<dbReference type="PROSITE" id="PS00041">
    <property type="entry name" value="HTH_ARAC_FAMILY_1"/>
    <property type="match status" value="1"/>
</dbReference>
<feature type="domain" description="HTH araC/xylS-type" evidence="5">
    <location>
        <begin position="231"/>
        <end position="329"/>
    </location>
</feature>
<evidence type="ECO:0000313" key="6">
    <source>
        <dbReference type="EMBL" id="SFI67357.1"/>
    </source>
</evidence>